<dbReference type="EMBL" id="HE993885">
    <property type="protein sequence ID" value="CCM44192.1"/>
    <property type="molecule type" value="Genomic_DNA"/>
</dbReference>
<sequence length="43" mass="4711">MSAISGRSLLFIAGLGILGSYFKRTFIIKGIMNKEIVTAKHLN</sequence>
<proteinExistence type="predicted"/>
<dbReference type="KEGG" id="sxl:SXYLSMQ121_0041"/>
<evidence type="ECO:0000313" key="1">
    <source>
        <dbReference type="EMBL" id="CCM44192.1"/>
    </source>
</evidence>
<reference evidence="1" key="1">
    <citation type="submission" date="2012-09" db="EMBL/GenBank/DDBJ databases">
        <authorList>
            <person name="Salehi R."/>
            <person name="Fisher C.A."/>
            <person name="Bignell P.A."/>
            <person name="Old J.M."/>
        </authorList>
    </citation>
    <scope>NUCLEOTIDE SEQUENCE</scope>
    <source>
        <strain evidence="1">S04010</strain>
    </source>
</reference>
<dbReference type="AlphaFoldDB" id="K8DVG2"/>
<name>K8DVG2_STAXY</name>
<protein>
    <submittedName>
        <fullName evidence="1">Uncharacterized protein</fullName>
    </submittedName>
</protein>
<reference evidence="1" key="2">
    <citation type="submission" date="2012-11" db="EMBL/GenBank/DDBJ databases">
        <title>A Staphyloccocus xylosus isolate with a new mecC allotype provides insights into the evolutionary origins of the type XI SCCmec.</title>
        <authorList>
            <person name="Harrison E.M."/>
            <person name="Paterson G.K."/>
            <person name="Holden M.T.G."/>
            <person name="Morgan F.E.J."/>
            <person name="Rhod Larsen A."/>
            <person name="Leroy S."/>
            <person name="Zadoks R."/>
            <person name="Peacock S.J."/>
            <person name="Parkhill J."/>
            <person name="Holmes M.A."/>
        </authorList>
    </citation>
    <scope>NUCLEOTIDE SEQUENCE</scope>
    <source>
        <strain evidence="1">S04010</strain>
    </source>
</reference>
<accession>K8DVG2</accession>
<organism evidence="1">
    <name type="scientific">Staphylococcus xylosus</name>
    <dbReference type="NCBI Taxonomy" id="1288"/>
    <lineage>
        <taxon>Bacteria</taxon>
        <taxon>Bacillati</taxon>
        <taxon>Bacillota</taxon>
        <taxon>Bacilli</taxon>
        <taxon>Bacillales</taxon>
        <taxon>Staphylococcaceae</taxon>
        <taxon>Staphylococcus</taxon>
    </lineage>
</organism>